<dbReference type="GO" id="GO:0006310">
    <property type="term" value="P:DNA recombination"/>
    <property type="evidence" value="ECO:0007669"/>
    <property type="project" value="UniProtKB-KW"/>
</dbReference>
<dbReference type="GO" id="GO:0043590">
    <property type="term" value="C:bacterial nucleoid"/>
    <property type="evidence" value="ECO:0007669"/>
    <property type="project" value="TreeGrafter"/>
</dbReference>
<evidence type="ECO:0000256" key="6">
    <source>
        <dbReference type="ARBA" id="ARBA00033409"/>
    </source>
</evidence>
<accession>A0A382IAU3</accession>
<sequence>MTRGRNYQTQAIVLKYRPMGESDRLITFFSSYFGRITGIARGVRRPGSRLGGSLEPLNLVQVSLSRGRLFETVSESVIIKGFNRIKSDLNRVALALYLAELTDSFADDWSPNQKLYDLVEHTLSALDKEEHSEYLIHFFELRLLKFIGYEPEFGECVECREKLLPATYPFAPDMGGVVCSDCQTDFEYFPMQISLETMKILRYLQRLKDSESLLSGVSLPHQTLEEVSYMLRNYLRFIAERQLKSTSFLDLVTQMPLEGP</sequence>
<evidence type="ECO:0000256" key="2">
    <source>
        <dbReference type="ARBA" id="ARBA00021310"/>
    </source>
</evidence>
<dbReference type="HAMAP" id="MF_00201">
    <property type="entry name" value="RecO"/>
    <property type="match status" value="1"/>
</dbReference>
<organism evidence="8">
    <name type="scientific">marine metagenome</name>
    <dbReference type="NCBI Taxonomy" id="408172"/>
    <lineage>
        <taxon>unclassified sequences</taxon>
        <taxon>metagenomes</taxon>
        <taxon>ecological metagenomes</taxon>
    </lineage>
</organism>
<dbReference type="Pfam" id="PF11967">
    <property type="entry name" value="RecO_N"/>
    <property type="match status" value="1"/>
</dbReference>
<dbReference type="InterPro" id="IPR037278">
    <property type="entry name" value="ARFGAP/RecO"/>
</dbReference>
<evidence type="ECO:0000259" key="7">
    <source>
        <dbReference type="Pfam" id="PF11967"/>
    </source>
</evidence>
<feature type="non-terminal residue" evidence="8">
    <location>
        <position position="260"/>
    </location>
</feature>
<reference evidence="8" key="1">
    <citation type="submission" date="2018-05" db="EMBL/GenBank/DDBJ databases">
        <authorList>
            <person name="Lanie J.A."/>
            <person name="Ng W.-L."/>
            <person name="Kazmierczak K.M."/>
            <person name="Andrzejewski T.M."/>
            <person name="Davidsen T.M."/>
            <person name="Wayne K.J."/>
            <person name="Tettelin H."/>
            <person name="Glass J.I."/>
            <person name="Rusch D."/>
            <person name="Podicherti R."/>
            <person name="Tsui H.-C.T."/>
            <person name="Winkler M.E."/>
        </authorList>
    </citation>
    <scope>NUCLEOTIDE SEQUENCE</scope>
</reference>
<gene>
    <name evidence="8" type="ORF">METZ01_LOCUS249329</name>
</gene>
<dbReference type="EMBL" id="UINC01066112">
    <property type="protein sequence ID" value="SVB96475.1"/>
    <property type="molecule type" value="Genomic_DNA"/>
</dbReference>
<dbReference type="InterPro" id="IPR022572">
    <property type="entry name" value="DNA_rep/recomb_RecO_N"/>
</dbReference>
<dbReference type="NCBIfam" id="TIGR00613">
    <property type="entry name" value="reco"/>
    <property type="match status" value="1"/>
</dbReference>
<dbReference type="PANTHER" id="PTHR33991:SF1">
    <property type="entry name" value="DNA REPAIR PROTEIN RECO"/>
    <property type="match status" value="1"/>
</dbReference>
<dbReference type="InterPro" id="IPR012340">
    <property type="entry name" value="NA-bd_OB-fold"/>
</dbReference>
<evidence type="ECO:0000256" key="4">
    <source>
        <dbReference type="ARBA" id="ARBA00023172"/>
    </source>
</evidence>
<evidence type="ECO:0000256" key="1">
    <source>
        <dbReference type="ARBA" id="ARBA00007452"/>
    </source>
</evidence>
<dbReference type="SUPFAM" id="SSF57863">
    <property type="entry name" value="ArfGap/RecO-like zinc finger"/>
    <property type="match status" value="1"/>
</dbReference>
<evidence type="ECO:0000256" key="3">
    <source>
        <dbReference type="ARBA" id="ARBA00022763"/>
    </source>
</evidence>
<dbReference type="Gene3D" id="1.20.1440.120">
    <property type="entry name" value="Recombination protein O, C-terminal domain"/>
    <property type="match status" value="1"/>
</dbReference>
<evidence type="ECO:0000313" key="8">
    <source>
        <dbReference type="EMBL" id="SVB96475.1"/>
    </source>
</evidence>
<keyword evidence="3" id="KW-0227">DNA damage</keyword>
<comment type="similarity">
    <text evidence="1">Belongs to the RecO family.</text>
</comment>
<dbReference type="InterPro" id="IPR003717">
    <property type="entry name" value="RecO"/>
</dbReference>
<feature type="domain" description="DNA replication/recombination mediator RecO N-terminal" evidence="7">
    <location>
        <begin position="6"/>
        <end position="82"/>
    </location>
</feature>
<dbReference type="GO" id="GO:0006302">
    <property type="term" value="P:double-strand break repair"/>
    <property type="evidence" value="ECO:0007669"/>
    <property type="project" value="TreeGrafter"/>
</dbReference>
<dbReference type="AlphaFoldDB" id="A0A382IAU3"/>
<proteinExistence type="inferred from homology"/>
<evidence type="ECO:0000256" key="5">
    <source>
        <dbReference type="ARBA" id="ARBA00023204"/>
    </source>
</evidence>
<keyword evidence="4" id="KW-0233">DNA recombination</keyword>
<dbReference type="InterPro" id="IPR042242">
    <property type="entry name" value="RecO_C"/>
</dbReference>
<protein>
    <recommendedName>
        <fullName evidence="2">DNA repair protein RecO</fullName>
    </recommendedName>
    <alternativeName>
        <fullName evidence="6">Recombination protein O</fullName>
    </alternativeName>
</protein>
<dbReference type="Gene3D" id="2.40.50.140">
    <property type="entry name" value="Nucleic acid-binding proteins"/>
    <property type="match status" value="1"/>
</dbReference>
<dbReference type="PANTHER" id="PTHR33991">
    <property type="entry name" value="DNA REPAIR PROTEIN RECO"/>
    <property type="match status" value="1"/>
</dbReference>
<name>A0A382IAU3_9ZZZZ</name>
<dbReference type="SUPFAM" id="SSF50249">
    <property type="entry name" value="Nucleic acid-binding proteins"/>
    <property type="match status" value="1"/>
</dbReference>
<keyword evidence="5" id="KW-0234">DNA repair</keyword>
<dbReference type="Pfam" id="PF02565">
    <property type="entry name" value="RecO_C"/>
    <property type="match status" value="1"/>
</dbReference>